<dbReference type="SMART" id="SM00093">
    <property type="entry name" value="SERPIN"/>
    <property type="match status" value="1"/>
</dbReference>
<dbReference type="GeneID" id="107264629"/>
<protein>
    <submittedName>
        <fullName evidence="8">Leukocyte elastase inhibitor isoform X1</fullName>
    </submittedName>
</protein>
<keyword evidence="7" id="KW-1185">Reference proteome</keyword>
<dbReference type="InterPro" id="IPR000215">
    <property type="entry name" value="Serpin_fam"/>
</dbReference>
<dbReference type="PROSITE" id="PS00284">
    <property type="entry name" value="SERPIN"/>
    <property type="match status" value="1"/>
</dbReference>
<evidence type="ECO:0000256" key="2">
    <source>
        <dbReference type="ARBA" id="ARBA00022690"/>
    </source>
</evidence>
<evidence type="ECO:0000256" key="5">
    <source>
        <dbReference type="SAM" id="SignalP"/>
    </source>
</evidence>
<dbReference type="Gene3D" id="2.30.39.10">
    <property type="entry name" value="Alpha-1-antitrypsin, domain 1"/>
    <property type="match status" value="1"/>
</dbReference>
<sequence>MFIDLFLVICCLLVNANTEDMAAAPESLAQDAFKNASEACNKFSNTFYKALVTDASGNLASSPLSLHIVLSLLSHGASGMTAEQLKAALHLAGVDHPVHGEISLLLDTLKALSKVELSLANTIFIHNNISLLPEFKLISTNSFKATVPKVDFEDSAGATQQINAWVEENTKNKIKDCISAGSIKDDTKVILVNAIYFKGNWADKFNPDFTTDRPFYVTQNQKKLVPTMFKKTKYPRGKIESLNVEVVEIPYVNTDLDLLIILPNEREGLEYLENNFDWDTIATARRFPNDVEIYLPKFKLEVTSDLEQTLRKIGLHLIFEDLADFSSMTAMPLKVSSVIQKVFVEINEEGSEAAATTVVQMRLRRMINESSEFLVDHPFMFVIRHKPTNIPLFIGRVKDFDVPISRDEL</sequence>
<dbReference type="RefSeq" id="XP_015588577.1">
    <property type="nucleotide sequence ID" value="XM_015733091.2"/>
</dbReference>
<evidence type="ECO:0000259" key="6">
    <source>
        <dbReference type="SMART" id="SM00093"/>
    </source>
</evidence>
<reference evidence="8" key="1">
    <citation type="submission" date="2025-08" db="UniProtKB">
        <authorList>
            <consortium name="RefSeq"/>
        </authorList>
    </citation>
    <scope>IDENTIFICATION</scope>
</reference>
<dbReference type="PANTHER" id="PTHR11461">
    <property type="entry name" value="SERINE PROTEASE INHIBITOR, SERPIN"/>
    <property type="match status" value="1"/>
</dbReference>
<dbReference type="InterPro" id="IPR036186">
    <property type="entry name" value="Serpin_sf"/>
</dbReference>
<dbReference type="SUPFAM" id="SSF56574">
    <property type="entry name" value="Serpins"/>
    <property type="match status" value="1"/>
</dbReference>
<dbReference type="GO" id="GO:0004867">
    <property type="term" value="F:serine-type endopeptidase inhibitor activity"/>
    <property type="evidence" value="ECO:0007669"/>
    <property type="project" value="UniProtKB-KW"/>
</dbReference>
<dbReference type="Pfam" id="PF00079">
    <property type="entry name" value="Serpin"/>
    <property type="match status" value="1"/>
</dbReference>
<dbReference type="PANTHER" id="PTHR11461:SF211">
    <property type="entry name" value="GH10112P-RELATED"/>
    <property type="match status" value="1"/>
</dbReference>
<dbReference type="InterPro" id="IPR023796">
    <property type="entry name" value="Serpin_dom"/>
</dbReference>
<proteinExistence type="inferred from homology"/>
<evidence type="ECO:0000256" key="3">
    <source>
        <dbReference type="ARBA" id="ARBA00022900"/>
    </source>
</evidence>
<comment type="similarity">
    <text evidence="1 4">Belongs to the serpin family.</text>
</comment>
<accession>A0AAJ7BLN9</accession>
<feature type="domain" description="Serpin" evidence="6">
    <location>
        <begin position="45"/>
        <end position="400"/>
    </location>
</feature>
<dbReference type="CDD" id="cd19601">
    <property type="entry name" value="serpin42Da-like"/>
    <property type="match status" value="1"/>
</dbReference>
<dbReference type="InterPro" id="IPR042185">
    <property type="entry name" value="Serpin_sf_2"/>
</dbReference>
<evidence type="ECO:0000313" key="7">
    <source>
        <dbReference type="Proteomes" id="UP000694920"/>
    </source>
</evidence>
<gene>
    <name evidence="8" type="primary">LOC107264629</name>
</gene>
<dbReference type="GO" id="GO:0005615">
    <property type="term" value="C:extracellular space"/>
    <property type="evidence" value="ECO:0007669"/>
    <property type="project" value="InterPro"/>
</dbReference>
<dbReference type="KEGG" id="ccin:107264629"/>
<dbReference type="Gene3D" id="3.30.497.10">
    <property type="entry name" value="Antithrombin, subunit I, domain 2"/>
    <property type="match status" value="1"/>
</dbReference>
<organism evidence="7 8">
    <name type="scientific">Cephus cinctus</name>
    <name type="common">Wheat stem sawfly</name>
    <dbReference type="NCBI Taxonomy" id="211228"/>
    <lineage>
        <taxon>Eukaryota</taxon>
        <taxon>Metazoa</taxon>
        <taxon>Ecdysozoa</taxon>
        <taxon>Arthropoda</taxon>
        <taxon>Hexapoda</taxon>
        <taxon>Insecta</taxon>
        <taxon>Pterygota</taxon>
        <taxon>Neoptera</taxon>
        <taxon>Endopterygota</taxon>
        <taxon>Hymenoptera</taxon>
        <taxon>Cephoidea</taxon>
        <taxon>Cephidae</taxon>
        <taxon>Cephus</taxon>
    </lineage>
</organism>
<dbReference type="InterPro" id="IPR023795">
    <property type="entry name" value="Serpin_CS"/>
</dbReference>
<keyword evidence="3" id="KW-0722">Serine protease inhibitor</keyword>
<name>A0AAJ7BLN9_CEPCN</name>
<keyword evidence="5" id="KW-0732">Signal</keyword>
<dbReference type="AlphaFoldDB" id="A0AAJ7BLN9"/>
<feature type="signal peptide" evidence="5">
    <location>
        <begin position="1"/>
        <end position="18"/>
    </location>
</feature>
<evidence type="ECO:0000256" key="4">
    <source>
        <dbReference type="RuleBase" id="RU000411"/>
    </source>
</evidence>
<feature type="chain" id="PRO_5042537968" evidence="5">
    <location>
        <begin position="19"/>
        <end position="409"/>
    </location>
</feature>
<evidence type="ECO:0000313" key="8">
    <source>
        <dbReference type="RefSeq" id="XP_015588577.1"/>
    </source>
</evidence>
<keyword evidence="2" id="KW-0646">Protease inhibitor</keyword>
<dbReference type="Proteomes" id="UP000694920">
    <property type="component" value="Unplaced"/>
</dbReference>
<dbReference type="InterPro" id="IPR042178">
    <property type="entry name" value="Serpin_sf_1"/>
</dbReference>
<evidence type="ECO:0000256" key="1">
    <source>
        <dbReference type="ARBA" id="ARBA00009500"/>
    </source>
</evidence>